<gene>
    <name evidence="3" type="primary">LOC108624457</name>
</gene>
<dbReference type="GO" id="GO:0005634">
    <property type="term" value="C:nucleus"/>
    <property type="evidence" value="ECO:0007669"/>
    <property type="project" value="TreeGrafter"/>
</dbReference>
<dbReference type="KEGG" id="ccal:108624457"/>
<dbReference type="GO" id="GO:0005737">
    <property type="term" value="C:cytoplasm"/>
    <property type="evidence" value="ECO:0007669"/>
    <property type="project" value="TreeGrafter"/>
</dbReference>
<dbReference type="GO" id="GO:0007617">
    <property type="term" value="P:mating behavior"/>
    <property type="evidence" value="ECO:0007669"/>
    <property type="project" value="UniProtKB-ARBA"/>
</dbReference>
<dbReference type="CDD" id="cd12434">
    <property type="entry name" value="RRM_RCAN_like"/>
    <property type="match status" value="1"/>
</dbReference>
<evidence type="ECO:0000256" key="1">
    <source>
        <dbReference type="ARBA" id="ARBA00008209"/>
    </source>
</evidence>
<dbReference type="InterPro" id="IPR035979">
    <property type="entry name" value="RBD_domain_sf"/>
</dbReference>
<comment type="similarity">
    <text evidence="1">Belongs to the RCAN family.</text>
</comment>
<dbReference type="GO" id="GO:0003676">
    <property type="term" value="F:nucleic acid binding"/>
    <property type="evidence" value="ECO:0007669"/>
    <property type="project" value="InterPro"/>
</dbReference>
<organism evidence="2 3">
    <name type="scientific">Ceratina calcarata</name>
    <dbReference type="NCBI Taxonomy" id="156304"/>
    <lineage>
        <taxon>Eukaryota</taxon>
        <taxon>Metazoa</taxon>
        <taxon>Ecdysozoa</taxon>
        <taxon>Arthropoda</taxon>
        <taxon>Hexapoda</taxon>
        <taxon>Insecta</taxon>
        <taxon>Pterygota</taxon>
        <taxon>Neoptera</taxon>
        <taxon>Endopterygota</taxon>
        <taxon>Hymenoptera</taxon>
        <taxon>Apocrita</taxon>
        <taxon>Aculeata</taxon>
        <taxon>Apoidea</taxon>
        <taxon>Anthophila</taxon>
        <taxon>Apidae</taxon>
        <taxon>Ceratina</taxon>
        <taxon>Zadontomerus</taxon>
    </lineage>
</organism>
<dbReference type="SUPFAM" id="SSF54928">
    <property type="entry name" value="RNA-binding domain, RBD"/>
    <property type="match status" value="1"/>
</dbReference>
<dbReference type="GO" id="GO:0008597">
    <property type="term" value="F:calcium-dependent protein serine/threonine phosphatase regulator activity"/>
    <property type="evidence" value="ECO:0007669"/>
    <property type="project" value="TreeGrafter"/>
</dbReference>
<name>A0AAJ7IXY3_9HYME</name>
<dbReference type="Proteomes" id="UP000694925">
    <property type="component" value="Unplaced"/>
</dbReference>
<dbReference type="InterPro" id="IPR012677">
    <property type="entry name" value="Nucleotide-bd_a/b_plait_sf"/>
</dbReference>
<dbReference type="AlphaFoldDB" id="A0AAJ7IXY3"/>
<dbReference type="PANTHER" id="PTHR10300">
    <property type="entry name" value="CALCIPRESSIN"/>
    <property type="match status" value="1"/>
</dbReference>
<dbReference type="FunFam" id="3.30.70.330:FF:000092">
    <property type="entry name" value="Calcipressin-2 isoform 2"/>
    <property type="match status" value="1"/>
</dbReference>
<keyword evidence="2" id="KW-1185">Reference proteome</keyword>
<dbReference type="CTD" id="47384"/>
<evidence type="ECO:0000313" key="2">
    <source>
        <dbReference type="Proteomes" id="UP000694925"/>
    </source>
</evidence>
<dbReference type="Gene3D" id="3.30.70.330">
    <property type="match status" value="1"/>
</dbReference>
<sequence>MNNVQRDINMEKKHSSCMVEEEEVEDSENIIINEVDGLPSLHPNFESHTENSQGVRSIEDLVHDEDLPTSVIVTNVDARVFKSDELKSQIEELFKRFGEDATFQYFRSFRRMRVNYNNPNAAANARIQLHQAHFGETDINCYFAQPVTPIDIEDQHLQPPALTKQFLISPPASPPIGWEPRQENEPLVNHDLLAAIANLSAGGSHELHPGGSGQPGIVVHACEASNPMQNVPRIQRTRCPEHL</sequence>
<dbReference type="GeneID" id="108624457"/>
<dbReference type="GO" id="GO:0019722">
    <property type="term" value="P:calcium-mediated signaling"/>
    <property type="evidence" value="ECO:0007669"/>
    <property type="project" value="InterPro"/>
</dbReference>
<dbReference type="Pfam" id="PF04847">
    <property type="entry name" value="Calcipressin"/>
    <property type="match status" value="1"/>
</dbReference>
<evidence type="ECO:0000313" key="3">
    <source>
        <dbReference type="RefSeq" id="XP_017879270.1"/>
    </source>
</evidence>
<dbReference type="InterPro" id="IPR006931">
    <property type="entry name" value="Calcipressin"/>
</dbReference>
<accession>A0AAJ7IXY3</accession>
<protein>
    <submittedName>
        <fullName evidence="3">Protein sarah isoform X1</fullName>
    </submittedName>
</protein>
<dbReference type="PANTHER" id="PTHR10300:SF14">
    <property type="entry name" value="PROTEIN SARAH"/>
    <property type="match status" value="1"/>
</dbReference>
<dbReference type="RefSeq" id="XP_017879270.1">
    <property type="nucleotide sequence ID" value="XM_018023781.2"/>
</dbReference>
<reference evidence="3" key="1">
    <citation type="submission" date="2025-08" db="UniProtKB">
        <authorList>
            <consortium name="RefSeq"/>
        </authorList>
    </citation>
    <scope>IDENTIFICATION</scope>
    <source>
        <tissue evidence="3">Whole body</tissue>
    </source>
</reference>
<proteinExistence type="inferred from homology"/>